<keyword evidence="3" id="KW-1185">Reference proteome</keyword>
<reference evidence="2" key="1">
    <citation type="submission" date="2017-07" db="EMBL/GenBank/DDBJ databases">
        <title>Taro Niue Genome Assembly and Annotation.</title>
        <authorList>
            <person name="Atibalentja N."/>
            <person name="Keating K."/>
            <person name="Fields C.J."/>
        </authorList>
    </citation>
    <scope>NUCLEOTIDE SEQUENCE</scope>
    <source>
        <strain evidence="2">Niue_2</strain>
        <tissue evidence="2">Leaf</tissue>
    </source>
</reference>
<name>A0A843WJ07_COLES</name>
<comment type="caution">
    <text evidence="2">The sequence shown here is derived from an EMBL/GenBank/DDBJ whole genome shotgun (WGS) entry which is preliminary data.</text>
</comment>
<accession>A0A843WJ07</accession>
<evidence type="ECO:0000313" key="3">
    <source>
        <dbReference type="Proteomes" id="UP000652761"/>
    </source>
</evidence>
<feature type="region of interest" description="Disordered" evidence="1">
    <location>
        <begin position="195"/>
        <end position="228"/>
    </location>
</feature>
<evidence type="ECO:0000256" key="1">
    <source>
        <dbReference type="SAM" id="MobiDB-lite"/>
    </source>
</evidence>
<dbReference type="AlphaFoldDB" id="A0A843WJ07"/>
<dbReference type="Proteomes" id="UP000652761">
    <property type="component" value="Unassembled WGS sequence"/>
</dbReference>
<gene>
    <name evidence="2" type="ORF">Taro_035571</name>
</gene>
<dbReference type="EMBL" id="NMUH01002921">
    <property type="protein sequence ID" value="MQM02800.1"/>
    <property type="molecule type" value="Genomic_DNA"/>
</dbReference>
<sequence>MNLEGCYTVSRLAMLVPPVILPEASPLQLLRELVFMPDCQVEMLNIKLMVPRIMFPWICTIHMSRETFSVQKPTYGIPPWVSIEVRHANDSEGSSTHIATMAIDKRVVWLQRRVRSSATWARYLRRNAKKKQSRLSVKIKKLQHARASSKKRRRLRSRSKLCKRHVDLNIMATSDLDLSILLTLVNLVPRGGTRSLSPGLVPHPSPPTPSGSFDLHLPLPPEPPDHSLGTQDRSRLCSLFLEASPKSSREFLSLIGCDKHLFYLDDHFLVHSASSPLHFISLHSALLLLRSLAMRASRTSNMIGEGYNHKEKSLEAQLTRSHRSGHRGGVVLPLASLSLSYHL</sequence>
<proteinExistence type="predicted"/>
<evidence type="ECO:0000313" key="2">
    <source>
        <dbReference type="EMBL" id="MQM02800.1"/>
    </source>
</evidence>
<organism evidence="2 3">
    <name type="scientific">Colocasia esculenta</name>
    <name type="common">Wild taro</name>
    <name type="synonym">Arum esculentum</name>
    <dbReference type="NCBI Taxonomy" id="4460"/>
    <lineage>
        <taxon>Eukaryota</taxon>
        <taxon>Viridiplantae</taxon>
        <taxon>Streptophyta</taxon>
        <taxon>Embryophyta</taxon>
        <taxon>Tracheophyta</taxon>
        <taxon>Spermatophyta</taxon>
        <taxon>Magnoliopsida</taxon>
        <taxon>Liliopsida</taxon>
        <taxon>Araceae</taxon>
        <taxon>Aroideae</taxon>
        <taxon>Colocasieae</taxon>
        <taxon>Colocasia</taxon>
    </lineage>
</organism>
<protein>
    <submittedName>
        <fullName evidence="2">Uncharacterized protein</fullName>
    </submittedName>
</protein>